<proteinExistence type="predicted"/>
<dbReference type="Pfam" id="PF01040">
    <property type="entry name" value="UbiA"/>
    <property type="match status" value="1"/>
</dbReference>
<dbReference type="RefSeq" id="WP_179815818.1">
    <property type="nucleotide sequence ID" value="NZ_JACBZD010000001.1"/>
</dbReference>
<dbReference type="GO" id="GO:0008412">
    <property type="term" value="F:4-hydroxybenzoate polyprenyltransferase activity"/>
    <property type="evidence" value="ECO:0007669"/>
    <property type="project" value="UniProtKB-EC"/>
</dbReference>
<evidence type="ECO:0000256" key="4">
    <source>
        <dbReference type="ARBA" id="ARBA00023136"/>
    </source>
</evidence>
<evidence type="ECO:0000256" key="3">
    <source>
        <dbReference type="ARBA" id="ARBA00022989"/>
    </source>
</evidence>
<feature type="region of interest" description="Disordered" evidence="5">
    <location>
        <begin position="23"/>
        <end position="59"/>
    </location>
</feature>
<dbReference type="PANTHER" id="PTHR42723">
    <property type="entry name" value="CHLOROPHYLL SYNTHASE"/>
    <property type="match status" value="1"/>
</dbReference>
<protein>
    <submittedName>
        <fullName evidence="6">4-hydroxybenzoate polyprenyltransferase</fullName>
        <ecNumber evidence="6">2.5.1.39</ecNumber>
    </submittedName>
</protein>
<dbReference type="InterPro" id="IPR050475">
    <property type="entry name" value="Prenyltransferase_related"/>
</dbReference>
<name>A0A853AAK1_9ACTN</name>
<evidence type="ECO:0000256" key="5">
    <source>
        <dbReference type="SAM" id="MobiDB-lite"/>
    </source>
</evidence>
<evidence type="ECO:0000313" key="7">
    <source>
        <dbReference type="Proteomes" id="UP000567795"/>
    </source>
</evidence>
<dbReference type="GO" id="GO:0016020">
    <property type="term" value="C:membrane"/>
    <property type="evidence" value="ECO:0007669"/>
    <property type="project" value="UniProtKB-SubCell"/>
</dbReference>
<comment type="subcellular location">
    <subcellularLocation>
        <location evidence="1">Membrane</location>
        <topology evidence="1">Multi-pass membrane protein</topology>
    </subcellularLocation>
</comment>
<keyword evidence="6" id="KW-0808">Transferase</keyword>
<reference evidence="6 7" key="1">
    <citation type="submission" date="2020-07" db="EMBL/GenBank/DDBJ databases">
        <title>Sequencing the genomes of 1000 actinobacteria strains.</title>
        <authorList>
            <person name="Klenk H.-P."/>
        </authorList>
    </citation>
    <scope>NUCLEOTIDE SEQUENCE [LARGE SCALE GENOMIC DNA]</scope>
    <source>
        <strain evidence="6 7">DSM 42178</strain>
    </source>
</reference>
<dbReference type="Gene3D" id="1.10.357.140">
    <property type="entry name" value="UbiA prenyltransferase"/>
    <property type="match status" value="1"/>
</dbReference>
<dbReference type="PANTHER" id="PTHR42723:SF1">
    <property type="entry name" value="CHLOROPHYLL SYNTHASE, CHLOROPLASTIC"/>
    <property type="match status" value="1"/>
</dbReference>
<dbReference type="InterPro" id="IPR044878">
    <property type="entry name" value="UbiA_sf"/>
</dbReference>
<gene>
    <name evidence="6" type="ORF">FHU37_004345</name>
</gene>
<dbReference type="EC" id="2.5.1.39" evidence="6"/>
<dbReference type="Proteomes" id="UP000567795">
    <property type="component" value="Unassembled WGS sequence"/>
</dbReference>
<dbReference type="AlphaFoldDB" id="A0A853AAK1"/>
<organism evidence="6 7">
    <name type="scientific">Allostreptomyces psammosilenae</name>
    <dbReference type="NCBI Taxonomy" id="1892865"/>
    <lineage>
        <taxon>Bacteria</taxon>
        <taxon>Bacillati</taxon>
        <taxon>Actinomycetota</taxon>
        <taxon>Actinomycetes</taxon>
        <taxon>Kitasatosporales</taxon>
        <taxon>Streptomycetaceae</taxon>
        <taxon>Allostreptomyces</taxon>
    </lineage>
</organism>
<dbReference type="NCBIfam" id="NF045897">
    <property type="entry name" value="SCO3242_trans"/>
    <property type="match status" value="1"/>
</dbReference>
<sequence length="372" mass="36843">MSTPTVLSARAVLRSVRRQLTGARHRAAAADGAGTGPVPRPAPLAATPPAPTPTPTGPAPLLPAPGVLAELVRLPAVFTAPGDVLAGAAWAGYPYGARGTAALAACSACLYLGGMALNDWADREVDAEERPERPIPSGRVRPGAAFGVAAGLTAAGLGIAWWGTRSRSATAGALAVAATAWSYDLLAAGRRGGPATIAAARGLNVLLGAGPRRATAAAVPAALTAVHVHGVTRLSLDEVTGSTVARVDAALRTTLAVTAGAALSAAAPSAAPRSQALARLRPRTPPANLPVTLATAGLAAGFAAAAGRPLLTARRVPGPGQVRGAVGEGVRALPLLQATLAAAAGSPLAALPLLGRWAARRTAARLRRAVIT</sequence>
<keyword evidence="3" id="KW-1133">Transmembrane helix</keyword>
<keyword evidence="2" id="KW-0812">Transmembrane</keyword>
<evidence type="ECO:0000313" key="6">
    <source>
        <dbReference type="EMBL" id="NYI07402.1"/>
    </source>
</evidence>
<comment type="caution">
    <text evidence="6">The sequence shown here is derived from an EMBL/GenBank/DDBJ whole genome shotgun (WGS) entry which is preliminary data.</text>
</comment>
<dbReference type="EMBL" id="JACBZD010000001">
    <property type="protein sequence ID" value="NYI07402.1"/>
    <property type="molecule type" value="Genomic_DNA"/>
</dbReference>
<keyword evidence="7" id="KW-1185">Reference proteome</keyword>
<dbReference type="InterPro" id="IPR000537">
    <property type="entry name" value="UbiA_prenyltransferase"/>
</dbReference>
<feature type="compositionally biased region" description="Pro residues" evidence="5">
    <location>
        <begin position="38"/>
        <end position="59"/>
    </location>
</feature>
<keyword evidence="4" id="KW-0472">Membrane</keyword>
<evidence type="ECO:0000256" key="1">
    <source>
        <dbReference type="ARBA" id="ARBA00004141"/>
    </source>
</evidence>
<evidence type="ECO:0000256" key="2">
    <source>
        <dbReference type="ARBA" id="ARBA00022692"/>
    </source>
</evidence>
<accession>A0A853AAK1</accession>